<feature type="transmembrane region" description="Helical" evidence="1">
    <location>
        <begin position="12"/>
        <end position="32"/>
    </location>
</feature>
<sequence length="427" mass="48035">MMFYKLKAGALQFTMFIVVVIALLLAAFIILIHTHKQFSIQNDFVLETINNSKKGIAYALENTIRTNDTISIRLQDQDYKTLLVHRDYWGLYEKMVSISKIKTNTFKRIALVGASQPKTDRVALYVEEQNKPLVVVGNTKIQGVAYLPKQGVRTGNIAGHAYYGDQLIYGKTKTSHSLPELLSKTYKQLKDVNNTIKDISGDHFLDVTSNRTHKNSFYNPIQIVYSNTDINLSGITLMGHIIVQSKTKITVDASSNLKDVILIAPVIDIKNHVMGTFQTIASKKINVGKNCKLNYPSALILNQTTVSISSNVISNQKNEFQGIMIDKGTEIRGTVVYSETEKQKNFKAQVIIEEGATITGEVYCNRNLELKGRVYGSVFTSNFVANQSGSIYQNHIYNGRILINELPEEYVGLPFKNSKKDVIKWLY</sequence>
<proteinExistence type="predicted"/>
<organism evidence="2 3">
    <name type="scientific">Flavivirga jejuensis</name>
    <dbReference type="NCBI Taxonomy" id="870487"/>
    <lineage>
        <taxon>Bacteria</taxon>
        <taxon>Pseudomonadati</taxon>
        <taxon>Bacteroidota</taxon>
        <taxon>Flavobacteriia</taxon>
        <taxon>Flavobacteriales</taxon>
        <taxon>Flavobacteriaceae</taxon>
        <taxon>Flavivirga</taxon>
    </lineage>
</organism>
<dbReference type="EMBL" id="JAUOEL010000003">
    <property type="protein sequence ID" value="MDO5974523.1"/>
    <property type="molecule type" value="Genomic_DNA"/>
</dbReference>
<keyword evidence="1" id="KW-1133">Transmembrane helix</keyword>
<reference evidence="2" key="1">
    <citation type="submission" date="2023-07" db="EMBL/GenBank/DDBJ databases">
        <title>Two novel species in the genus Flavivirga.</title>
        <authorList>
            <person name="Kwon K."/>
        </authorList>
    </citation>
    <scope>NUCLEOTIDE SEQUENCE</scope>
    <source>
        <strain evidence="2">KACC 14158</strain>
    </source>
</reference>
<evidence type="ECO:0008006" key="4">
    <source>
        <dbReference type="Google" id="ProtNLM"/>
    </source>
</evidence>
<name>A0ABT8WMY9_9FLAO</name>
<keyword evidence="3" id="KW-1185">Reference proteome</keyword>
<keyword evidence="1" id="KW-0812">Transmembrane</keyword>
<comment type="caution">
    <text evidence="2">The sequence shown here is derived from an EMBL/GenBank/DDBJ whole genome shotgun (WGS) entry which is preliminary data.</text>
</comment>
<evidence type="ECO:0000313" key="3">
    <source>
        <dbReference type="Proteomes" id="UP001176806"/>
    </source>
</evidence>
<dbReference type="RefSeq" id="WP_303301661.1">
    <property type="nucleotide sequence ID" value="NZ_BAABDA010000050.1"/>
</dbReference>
<protein>
    <recommendedName>
        <fullName evidence="4">Cytoskeletal protein CcmA (Bactofilin family)</fullName>
    </recommendedName>
</protein>
<evidence type="ECO:0000256" key="1">
    <source>
        <dbReference type="SAM" id="Phobius"/>
    </source>
</evidence>
<evidence type="ECO:0000313" key="2">
    <source>
        <dbReference type="EMBL" id="MDO5974523.1"/>
    </source>
</evidence>
<dbReference type="Proteomes" id="UP001176806">
    <property type="component" value="Unassembled WGS sequence"/>
</dbReference>
<gene>
    <name evidence="2" type="ORF">Q4Q40_10030</name>
</gene>
<keyword evidence="1" id="KW-0472">Membrane</keyword>
<accession>A0ABT8WMY9</accession>